<dbReference type="EMBL" id="JXYS01000069">
    <property type="protein sequence ID" value="KJF16966.1"/>
    <property type="molecule type" value="Genomic_DNA"/>
</dbReference>
<proteinExistence type="predicted"/>
<keyword evidence="2" id="KW-1185">Reference proteome</keyword>
<dbReference type="STRING" id="1280514.AXFE_21680"/>
<comment type="caution">
    <text evidence="1">The sequence shown here is derived from an EMBL/GenBank/DDBJ whole genome shotgun (WGS) entry which is preliminary data.</text>
</comment>
<evidence type="ECO:0000313" key="2">
    <source>
        <dbReference type="Proteomes" id="UP000032360"/>
    </source>
</evidence>
<reference evidence="1 2" key="1">
    <citation type="submission" date="2015-01" db="EMBL/GenBank/DDBJ databases">
        <title>Draft genome of the acidophilic iron oxidizer Acidithrix ferrooxidans strain Py-F3.</title>
        <authorList>
            <person name="Poehlein A."/>
            <person name="Eisen S."/>
            <person name="Schloemann M."/>
            <person name="Johnson B.D."/>
            <person name="Daniel R."/>
            <person name="Muehling M."/>
        </authorList>
    </citation>
    <scope>NUCLEOTIDE SEQUENCE [LARGE SCALE GENOMIC DNA]</scope>
    <source>
        <strain evidence="1 2">Py-F3</strain>
    </source>
</reference>
<organism evidence="1 2">
    <name type="scientific">Acidithrix ferrooxidans</name>
    <dbReference type="NCBI Taxonomy" id="1280514"/>
    <lineage>
        <taxon>Bacteria</taxon>
        <taxon>Bacillati</taxon>
        <taxon>Actinomycetota</taxon>
        <taxon>Acidimicrobiia</taxon>
        <taxon>Acidimicrobiales</taxon>
        <taxon>Acidimicrobiaceae</taxon>
        <taxon>Acidithrix</taxon>
    </lineage>
</organism>
<sequence>MQVHEFGSGAFPILAKTDRSGLEDCVGKDCPTVYGAEGDDILIQGYETSLLFRENSIPDGERVVRIPRGLLRQLVANGEL</sequence>
<name>A0A0D8HIR6_9ACTN</name>
<accession>A0A0D8HIR6</accession>
<evidence type="ECO:0000313" key="1">
    <source>
        <dbReference type="EMBL" id="KJF16966.1"/>
    </source>
</evidence>
<dbReference type="Proteomes" id="UP000032360">
    <property type="component" value="Unassembled WGS sequence"/>
</dbReference>
<gene>
    <name evidence="1" type="ORF">AXFE_21680</name>
</gene>
<dbReference type="AlphaFoldDB" id="A0A0D8HIR6"/>
<protein>
    <submittedName>
        <fullName evidence="1">Uncharacterized protein</fullName>
    </submittedName>
</protein>